<name>A0A840P0X8_9ACTN</name>
<proteinExistence type="predicted"/>
<dbReference type="Proteomes" id="UP000578449">
    <property type="component" value="Unassembled WGS sequence"/>
</dbReference>
<reference evidence="1 2" key="1">
    <citation type="submission" date="2020-08" db="EMBL/GenBank/DDBJ databases">
        <title>Genomic Encyclopedia of Type Strains, Phase IV (KMG-IV): sequencing the most valuable type-strain genomes for metagenomic binning, comparative biology and taxonomic classification.</title>
        <authorList>
            <person name="Goeker M."/>
        </authorList>
    </citation>
    <scope>NUCLEOTIDE SEQUENCE [LARGE SCALE GENOMIC DNA]</scope>
    <source>
        <strain evidence="1 2">DSM 45615</strain>
    </source>
</reference>
<dbReference type="AlphaFoldDB" id="A0A840P0X8"/>
<dbReference type="EMBL" id="JACHGN010000006">
    <property type="protein sequence ID" value="MBB5133358.1"/>
    <property type="molecule type" value="Genomic_DNA"/>
</dbReference>
<organism evidence="1 2">
    <name type="scientific">Thermocatellispora tengchongensis</name>
    <dbReference type="NCBI Taxonomy" id="1073253"/>
    <lineage>
        <taxon>Bacteria</taxon>
        <taxon>Bacillati</taxon>
        <taxon>Actinomycetota</taxon>
        <taxon>Actinomycetes</taxon>
        <taxon>Streptosporangiales</taxon>
        <taxon>Streptosporangiaceae</taxon>
        <taxon>Thermocatellispora</taxon>
    </lineage>
</organism>
<comment type="caution">
    <text evidence="1">The sequence shown here is derived from an EMBL/GenBank/DDBJ whole genome shotgun (WGS) entry which is preliminary data.</text>
</comment>
<dbReference type="RefSeq" id="WP_221336301.1">
    <property type="nucleotide sequence ID" value="NZ_BAABIX010000001.1"/>
</dbReference>
<evidence type="ECO:0000313" key="2">
    <source>
        <dbReference type="Proteomes" id="UP000578449"/>
    </source>
</evidence>
<protein>
    <submittedName>
        <fullName evidence="1">Uncharacterized protein</fullName>
    </submittedName>
</protein>
<sequence>MAATSAAAAVTAGGRREVRLPLIGSVTVPPPDRLVFYAALGALAALEIIDWPVALVVGAGHFLAEQHRSQILRELGEAAEAV</sequence>
<evidence type="ECO:0000313" key="1">
    <source>
        <dbReference type="EMBL" id="MBB5133358.1"/>
    </source>
</evidence>
<keyword evidence="2" id="KW-1185">Reference proteome</keyword>
<accession>A0A840P0X8</accession>
<gene>
    <name evidence="1" type="ORF">HNP84_003084</name>
</gene>